<organism evidence="6 7">
    <name type="scientific">Candidatus Desulfaltia bathyphila</name>
    <dbReference type="NCBI Taxonomy" id="2841697"/>
    <lineage>
        <taxon>Bacteria</taxon>
        <taxon>Pseudomonadati</taxon>
        <taxon>Thermodesulfobacteriota</taxon>
        <taxon>Desulfobacteria</taxon>
        <taxon>Desulfobacterales</taxon>
        <taxon>Desulfobacterales incertae sedis</taxon>
        <taxon>Candidatus Desulfaltia</taxon>
    </lineage>
</organism>
<evidence type="ECO:0000313" key="6">
    <source>
        <dbReference type="EMBL" id="MBC8199749.1"/>
    </source>
</evidence>
<dbReference type="Gene3D" id="3.40.50.300">
    <property type="entry name" value="P-loop containing nucleotide triphosphate hydrolases"/>
    <property type="match status" value="1"/>
</dbReference>
<reference evidence="6 7" key="1">
    <citation type="submission" date="2020-08" db="EMBL/GenBank/DDBJ databases">
        <title>Bridging the membrane lipid divide: bacteria of the FCB group superphylum have the potential to synthesize archaeal ether lipids.</title>
        <authorList>
            <person name="Villanueva L."/>
            <person name="Von Meijenfeldt F.A.B."/>
            <person name="Westbye A.B."/>
            <person name="Yadav S."/>
            <person name="Hopmans E.C."/>
            <person name="Dutilh B.E."/>
            <person name="Sinninghe Damste J.S."/>
        </authorList>
    </citation>
    <scope>NUCLEOTIDE SEQUENCE [LARGE SCALE GENOMIC DNA]</scope>
    <source>
        <strain evidence="6">NIOZ-UU82</strain>
    </source>
</reference>
<keyword evidence="3" id="KW-0067">ATP-binding</keyword>
<dbReference type="InterPro" id="IPR001482">
    <property type="entry name" value="T2SS/T4SS_dom"/>
</dbReference>
<dbReference type="PANTHER" id="PTHR30258">
    <property type="entry name" value="TYPE II SECRETION SYSTEM PROTEIN GSPE-RELATED"/>
    <property type="match status" value="1"/>
</dbReference>
<dbReference type="AlphaFoldDB" id="A0A8J6N3T1"/>
<keyword evidence="2" id="KW-0547">Nucleotide-binding</keyword>
<evidence type="ECO:0000256" key="4">
    <source>
        <dbReference type="PROSITE-ProRule" id="PRU00169"/>
    </source>
</evidence>
<dbReference type="PANTHER" id="PTHR30258:SF2">
    <property type="entry name" value="COMG OPERON PROTEIN 1"/>
    <property type="match status" value="1"/>
</dbReference>
<dbReference type="InterPro" id="IPR027417">
    <property type="entry name" value="P-loop_NTPase"/>
</dbReference>
<dbReference type="GO" id="GO:0000160">
    <property type="term" value="P:phosphorelay signal transduction system"/>
    <property type="evidence" value="ECO:0007669"/>
    <property type="project" value="InterPro"/>
</dbReference>
<dbReference type="InterPro" id="IPR001789">
    <property type="entry name" value="Sig_transdc_resp-reg_receiver"/>
</dbReference>
<dbReference type="SUPFAM" id="SSF52540">
    <property type="entry name" value="P-loop containing nucleoside triphosphate hydrolases"/>
    <property type="match status" value="1"/>
</dbReference>
<dbReference type="EMBL" id="JACNLL010000063">
    <property type="protein sequence ID" value="MBC8199749.1"/>
    <property type="molecule type" value="Genomic_DNA"/>
</dbReference>
<feature type="modified residue" description="4-aspartylphosphate" evidence="4">
    <location>
        <position position="57"/>
    </location>
</feature>
<dbReference type="InterPro" id="IPR007831">
    <property type="entry name" value="T2SS_GspE_N"/>
</dbReference>
<evidence type="ECO:0000256" key="1">
    <source>
        <dbReference type="ARBA" id="ARBA00006611"/>
    </source>
</evidence>
<dbReference type="Pfam" id="PF00072">
    <property type="entry name" value="Response_reg"/>
    <property type="match status" value="1"/>
</dbReference>
<keyword evidence="4" id="KW-0597">Phosphoprotein</keyword>
<protein>
    <submittedName>
        <fullName evidence="6">Flp pilus assembly complex ATPase component TadA</fullName>
    </submittedName>
</protein>
<dbReference type="GO" id="GO:0005886">
    <property type="term" value="C:plasma membrane"/>
    <property type="evidence" value="ECO:0007669"/>
    <property type="project" value="TreeGrafter"/>
</dbReference>
<evidence type="ECO:0000256" key="2">
    <source>
        <dbReference type="ARBA" id="ARBA00022741"/>
    </source>
</evidence>
<name>A0A8J6N3T1_9BACT</name>
<dbReference type="GO" id="GO:0016887">
    <property type="term" value="F:ATP hydrolysis activity"/>
    <property type="evidence" value="ECO:0007669"/>
    <property type="project" value="TreeGrafter"/>
</dbReference>
<dbReference type="Proteomes" id="UP000603545">
    <property type="component" value="Unassembled WGS sequence"/>
</dbReference>
<proteinExistence type="inferred from homology"/>
<accession>A0A8J6N3T1</accession>
<dbReference type="SUPFAM" id="SSF160246">
    <property type="entry name" value="EspE N-terminal domain-like"/>
    <property type="match status" value="1"/>
</dbReference>
<evidence type="ECO:0000259" key="5">
    <source>
        <dbReference type="PROSITE" id="PS50110"/>
    </source>
</evidence>
<comment type="caution">
    <text evidence="6">The sequence shown here is derived from an EMBL/GenBank/DDBJ whole genome shotgun (WGS) entry which is preliminary data.</text>
</comment>
<dbReference type="Pfam" id="PF00437">
    <property type="entry name" value="T2SSE"/>
    <property type="match status" value="1"/>
</dbReference>
<dbReference type="SUPFAM" id="SSF52172">
    <property type="entry name" value="CheY-like"/>
    <property type="match status" value="1"/>
</dbReference>
<feature type="domain" description="Response regulatory" evidence="5">
    <location>
        <begin position="8"/>
        <end position="124"/>
    </location>
</feature>
<evidence type="ECO:0000256" key="3">
    <source>
        <dbReference type="ARBA" id="ARBA00022840"/>
    </source>
</evidence>
<dbReference type="SMART" id="SM00448">
    <property type="entry name" value="REC"/>
    <property type="match status" value="1"/>
</dbReference>
<dbReference type="Gene3D" id="3.30.450.90">
    <property type="match status" value="1"/>
</dbReference>
<dbReference type="PROSITE" id="PS50110">
    <property type="entry name" value="RESPONSE_REGULATORY"/>
    <property type="match status" value="1"/>
</dbReference>
<gene>
    <name evidence="6" type="primary">tadA</name>
    <name evidence="6" type="ORF">H8E80_06860</name>
</gene>
<dbReference type="Gene3D" id="3.40.50.2300">
    <property type="match status" value="1"/>
</dbReference>
<evidence type="ECO:0000313" key="7">
    <source>
        <dbReference type="Proteomes" id="UP000603545"/>
    </source>
</evidence>
<dbReference type="GO" id="GO:0005524">
    <property type="term" value="F:ATP binding"/>
    <property type="evidence" value="ECO:0007669"/>
    <property type="project" value="UniProtKB-KW"/>
</dbReference>
<comment type="similarity">
    <text evidence="1">Belongs to the GSP E family.</text>
</comment>
<dbReference type="Pfam" id="PF05157">
    <property type="entry name" value="MshEN"/>
    <property type="match status" value="1"/>
</dbReference>
<sequence length="656" mass="73911">MNSTIKPLILCVDDDEVTRRLLERLLKNAGFDVTTAKSGMEALAKVSKKKPDIILLDIIMPEMDGYEVCSRLQENDETSYIPVIFVTALGDKQDKTKAFSAGAADYLVKPIKKDDLMQKIRKHIKTDIQWKELRADAGAWYERLLPSEFIQFKEFLFAQLSLGHEKKYKLSNISPQKIYSIYRVAETNNSRIAQYIAEFLKLPYISHINHDNIRLGVLPAAYCRSNHVVPVSDASGKETFVLSNPFDWDLMDNLMKLSGLDKRSGLMITEPDNIDLLFENEKIIQSPTISPIKDRRKPAELSESEIKEKPVVHISNIILDRAVRERVSDIHIEPKEVDTVVRFRIDGDLRDIITVKKETGIKLISRYKVIGGLDIAEKRRPQDGAFAAVIAERTFNFRISSTSTPNGESLVMRMLEPYEKPKELAELGMTEKQVNTLVACTNRNAGLILIVGGTGSGKTTTVYSLLSKIDIEIRSLMSVENPVEYRIPLANQHQVNEKAGITFDALLKASVRQDPDILYIGEIRDNYSAKMAVNFASTGHLTITTLHTSNATTAIFRMERVGVDRGIMADTILVVVAQALLKKLCRDCKKVVPISQEEVEMLSLFTDDIPSMVAHILWVVQNVITQAIMDAKGSTKFSPLIRKFLKWFAPVFLLPK</sequence>
<dbReference type="InterPro" id="IPR037257">
    <property type="entry name" value="T2SS_E_N_sf"/>
</dbReference>
<dbReference type="InterPro" id="IPR011006">
    <property type="entry name" value="CheY-like_superfamily"/>
</dbReference>